<dbReference type="InterPro" id="IPR047698">
    <property type="entry name" value="ArsF-like"/>
</dbReference>
<dbReference type="EMBL" id="VSSQ01001580">
    <property type="protein sequence ID" value="MPM09526.1"/>
    <property type="molecule type" value="Genomic_DNA"/>
</dbReference>
<organism evidence="1">
    <name type="scientific">bioreactor metagenome</name>
    <dbReference type="NCBI Taxonomy" id="1076179"/>
    <lineage>
        <taxon>unclassified sequences</taxon>
        <taxon>metagenomes</taxon>
        <taxon>ecological metagenomes</taxon>
    </lineage>
</organism>
<sequence length="142" mass="15673">MKKSILIGLFAILLVACGGNAQKNNGQATETQAKEQVADASVVNVYYFHGKQRCKTCIAVGDVTEKTIKELYADNPHVKFIEVKTDEKQNASLVEKYEVTWNALIIAKGDNSIDITDKAFANALNTPENLTDLIKTEVNKRL</sequence>
<dbReference type="PROSITE" id="PS51257">
    <property type="entry name" value="PROKAR_LIPOPROTEIN"/>
    <property type="match status" value="1"/>
</dbReference>
<protein>
    <recommendedName>
        <fullName evidence="2">Thioredoxin domain-containing protein</fullName>
    </recommendedName>
</protein>
<proteinExistence type="predicted"/>
<dbReference type="Gene3D" id="3.40.30.10">
    <property type="entry name" value="Glutaredoxin"/>
    <property type="match status" value="1"/>
</dbReference>
<name>A0A644X046_9ZZZZ</name>
<comment type="caution">
    <text evidence="1">The sequence shown here is derived from an EMBL/GenBank/DDBJ whole genome shotgun (WGS) entry which is preliminary data.</text>
</comment>
<accession>A0A644X046</accession>
<dbReference type="NCBIfam" id="NF040494">
    <property type="entry name" value="nitrored_ArsF"/>
    <property type="match status" value="1"/>
</dbReference>
<evidence type="ECO:0008006" key="2">
    <source>
        <dbReference type="Google" id="ProtNLM"/>
    </source>
</evidence>
<evidence type="ECO:0000313" key="1">
    <source>
        <dbReference type="EMBL" id="MPM09526.1"/>
    </source>
</evidence>
<reference evidence="1" key="1">
    <citation type="submission" date="2019-08" db="EMBL/GenBank/DDBJ databases">
        <authorList>
            <person name="Kucharzyk K."/>
            <person name="Murdoch R.W."/>
            <person name="Higgins S."/>
            <person name="Loffler F."/>
        </authorList>
    </citation>
    <scope>NUCLEOTIDE SEQUENCE</scope>
</reference>
<gene>
    <name evidence="1" type="ORF">SDC9_55846</name>
</gene>
<dbReference type="AlphaFoldDB" id="A0A644X046"/>